<dbReference type="Proteomes" id="UP001501697">
    <property type="component" value="Unassembled WGS sequence"/>
</dbReference>
<dbReference type="EMBL" id="BAAAYU010000005">
    <property type="protein sequence ID" value="GAA3641426.1"/>
    <property type="molecule type" value="Genomic_DNA"/>
</dbReference>
<evidence type="ECO:0000256" key="6">
    <source>
        <dbReference type="ARBA" id="ARBA00034125"/>
    </source>
</evidence>
<feature type="transmembrane region" description="Helical" evidence="7">
    <location>
        <begin position="316"/>
        <end position="336"/>
    </location>
</feature>
<evidence type="ECO:0000256" key="7">
    <source>
        <dbReference type="SAM" id="Phobius"/>
    </source>
</evidence>
<comment type="caution">
    <text evidence="9">The sequence shown here is derived from an EMBL/GenBank/DDBJ whole genome shotgun (WGS) entry which is preliminary data.</text>
</comment>
<keyword evidence="2" id="KW-1003">Cell membrane</keyword>
<evidence type="ECO:0000313" key="9">
    <source>
        <dbReference type="EMBL" id="GAA3641426.1"/>
    </source>
</evidence>
<feature type="transmembrane region" description="Helical" evidence="7">
    <location>
        <begin position="142"/>
        <end position="162"/>
    </location>
</feature>
<evidence type="ECO:0000256" key="5">
    <source>
        <dbReference type="ARBA" id="ARBA00023136"/>
    </source>
</evidence>
<dbReference type="InterPro" id="IPR050539">
    <property type="entry name" value="ThrE_Dicarb/AminoAcid_Exp"/>
</dbReference>
<feature type="transmembrane region" description="Helical" evidence="7">
    <location>
        <begin position="368"/>
        <end position="389"/>
    </location>
</feature>
<feature type="domain" description="Threonine/serine exporter-like N-terminal" evidence="8">
    <location>
        <begin position="39"/>
        <end position="274"/>
    </location>
</feature>
<evidence type="ECO:0000313" key="10">
    <source>
        <dbReference type="Proteomes" id="UP001501697"/>
    </source>
</evidence>
<sequence length="442" mass="45414">MVTGMAGLRARLRGVVSALRQPAPESTDDGPTGSVPDLLGDLGATLLAASQATSDVQRTLERIAAAYGRTDIRIFVLPTLVLVEDLSTTPTQTSIFPAPSAALRLDQAGAVDHTVRRALAERPDPASVAAEVEAARTSPSRFGAALGIFGYTLLTVGFGLVLNPTASALPVYVILGVVVGTIVRFGSRFPTLSLILPVATAFAVTLMVAVLARPIVHDDVLRLVAPSLLSFLPGLTLTIAAVELTAGQVIAGASRMVYGIARLGLLAFGVYAGLLVAGEPPSPSSNADPLGVWAPWVGIALVSLGYYLYSTAPKHSLVWILYALVVAYSAQLLGHLLVGAELSGLIGALIVVPAVRLVALLRIAPPPAVMLTCAYWLLVPGAMGFIGISEAASGTAGASSTILSTFGSLLAIAIGMMLGAGLSRDAVAMARGWRGETPTRGT</sequence>
<protein>
    <submittedName>
        <fullName evidence="9">Threonine/serine exporter family protein</fullName>
    </submittedName>
</protein>
<evidence type="ECO:0000256" key="4">
    <source>
        <dbReference type="ARBA" id="ARBA00022989"/>
    </source>
</evidence>
<feature type="transmembrane region" description="Helical" evidence="7">
    <location>
        <begin position="290"/>
        <end position="309"/>
    </location>
</feature>
<dbReference type="RefSeq" id="WP_344739362.1">
    <property type="nucleotide sequence ID" value="NZ_BAAAYU010000005.1"/>
</dbReference>
<comment type="similarity">
    <text evidence="6">Belongs to the ThrE exporter (TC 2.A.79) family.</text>
</comment>
<feature type="transmembrane region" description="Helical" evidence="7">
    <location>
        <begin position="224"/>
        <end position="244"/>
    </location>
</feature>
<feature type="transmembrane region" description="Helical" evidence="7">
    <location>
        <begin position="401"/>
        <end position="422"/>
    </location>
</feature>
<comment type="subcellular location">
    <subcellularLocation>
        <location evidence="1">Cell membrane</location>
        <topology evidence="1">Multi-pass membrane protein</topology>
    </subcellularLocation>
</comment>
<accession>A0ABP7AV61</accession>
<feature type="transmembrane region" description="Helical" evidence="7">
    <location>
        <begin position="256"/>
        <end position="278"/>
    </location>
</feature>
<dbReference type="Pfam" id="PF06738">
    <property type="entry name" value="ThrE"/>
    <property type="match status" value="1"/>
</dbReference>
<organism evidence="9 10">
    <name type="scientific">Microbacterium awajiense</name>
    <dbReference type="NCBI Taxonomy" id="415214"/>
    <lineage>
        <taxon>Bacteria</taxon>
        <taxon>Bacillati</taxon>
        <taxon>Actinomycetota</taxon>
        <taxon>Actinomycetes</taxon>
        <taxon>Micrococcales</taxon>
        <taxon>Microbacteriaceae</taxon>
        <taxon>Microbacterium</taxon>
    </lineage>
</organism>
<evidence type="ECO:0000259" key="8">
    <source>
        <dbReference type="Pfam" id="PF06738"/>
    </source>
</evidence>
<proteinExistence type="inferred from homology"/>
<reference evidence="10" key="1">
    <citation type="journal article" date="2019" name="Int. J. Syst. Evol. Microbiol.">
        <title>The Global Catalogue of Microorganisms (GCM) 10K type strain sequencing project: providing services to taxonomists for standard genome sequencing and annotation.</title>
        <authorList>
            <consortium name="The Broad Institute Genomics Platform"/>
            <consortium name="The Broad Institute Genome Sequencing Center for Infectious Disease"/>
            <person name="Wu L."/>
            <person name="Ma J."/>
        </authorList>
    </citation>
    <scope>NUCLEOTIDE SEQUENCE [LARGE SCALE GENOMIC DNA]</scope>
    <source>
        <strain evidence="10">JCM 16544</strain>
    </source>
</reference>
<evidence type="ECO:0000256" key="2">
    <source>
        <dbReference type="ARBA" id="ARBA00022475"/>
    </source>
</evidence>
<keyword evidence="3 7" id="KW-0812">Transmembrane</keyword>
<feature type="transmembrane region" description="Helical" evidence="7">
    <location>
        <begin position="168"/>
        <end position="185"/>
    </location>
</feature>
<evidence type="ECO:0000256" key="1">
    <source>
        <dbReference type="ARBA" id="ARBA00004651"/>
    </source>
</evidence>
<keyword evidence="4 7" id="KW-1133">Transmembrane helix</keyword>
<feature type="transmembrane region" description="Helical" evidence="7">
    <location>
        <begin position="342"/>
        <end position="361"/>
    </location>
</feature>
<feature type="transmembrane region" description="Helical" evidence="7">
    <location>
        <begin position="192"/>
        <end position="212"/>
    </location>
</feature>
<dbReference type="PANTHER" id="PTHR34390:SF2">
    <property type="entry name" value="SUCCINATE TRANSPORTER SUBUNIT YJJP-RELATED"/>
    <property type="match status" value="1"/>
</dbReference>
<evidence type="ECO:0000256" key="3">
    <source>
        <dbReference type="ARBA" id="ARBA00022692"/>
    </source>
</evidence>
<gene>
    <name evidence="9" type="ORF">GCM10022200_26510</name>
</gene>
<dbReference type="InterPro" id="IPR010619">
    <property type="entry name" value="ThrE-like_N"/>
</dbReference>
<name>A0ABP7AV61_9MICO</name>
<dbReference type="PANTHER" id="PTHR34390">
    <property type="entry name" value="UPF0442 PROTEIN YJJB-RELATED"/>
    <property type="match status" value="1"/>
</dbReference>
<keyword evidence="5 7" id="KW-0472">Membrane</keyword>
<keyword evidence="10" id="KW-1185">Reference proteome</keyword>